<gene>
    <name evidence="3" type="ORF">SAMN05421837_106163</name>
</gene>
<keyword evidence="2" id="KW-0732">Signal</keyword>
<sequence>MRTLMMTVLATLVVLTAGCGGADAGGQGAANAGGSPAATAAGSGDGNALAYAKCMRENGVPNFPDPAEGGGTILDQNGGVDPQSDGFKAANEKCKQHLPNAGKPGKGEDPWAAEDKLAYAKCMRENGVPKFPDPGADGTFPPMVKGGGVDPESAEFQKAEQTCAQYRPANMPKPNRGTGS</sequence>
<feature type="region of interest" description="Disordered" evidence="1">
    <location>
        <begin position="129"/>
        <end position="152"/>
    </location>
</feature>
<dbReference type="PROSITE" id="PS51257">
    <property type="entry name" value="PROKAR_LIPOPROTEIN"/>
    <property type="match status" value="1"/>
</dbReference>
<dbReference type="OrthoDB" id="7949713at2"/>
<feature type="region of interest" description="Disordered" evidence="1">
    <location>
        <begin position="61"/>
        <end position="85"/>
    </location>
</feature>
<evidence type="ECO:0000313" key="4">
    <source>
        <dbReference type="Proteomes" id="UP000198878"/>
    </source>
</evidence>
<dbReference type="AlphaFoldDB" id="A0A1H5R1T9"/>
<organism evidence="3 4">
    <name type="scientific">Amycolatopsis pretoriensis</name>
    <dbReference type="NCBI Taxonomy" id="218821"/>
    <lineage>
        <taxon>Bacteria</taxon>
        <taxon>Bacillati</taxon>
        <taxon>Actinomycetota</taxon>
        <taxon>Actinomycetes</taxon>
        <taxon>Pseudonocardiales</taxon>
        <taxon>Pseudonocardiaceae</taxon>
        <taxon>Amycolatopsis</taxon>
    </lineage>
</organism>
<evidence type="ECO:0000313" key="3">
    <source>
        <dbReference type="EMBL" id="SEF32295.1"/>
    </source>
</evidence>
<proteinExistence type="predicted"/>
<name>A0A1H5R1T9_9PSEU</name>
<accession>A0A1H5R1T9</accession>
<feature type="signal peptide" evidence="2">
    <location>
        <begin position="1"/>
        <end position="24"/>
    </location>
</feature>
<dbReference type="Proteomes" id="UP000198878">
    <property type="component" value="Unassembled WGS sequence"/>
</dbReference>
<evidence type="ECO:0008006" key="5">
    <source>
        <dbReference type="Google" id="ProtNLM"/>
    </source>
</evidence>
<reference evidence="4" key="1">
    <citation type="submission" date="2016-10" db="EMBL/GenBank/DDBJ databases">
        <authorList>
            <person name="Varghese N."/>
            <person name="Submissions S."/>
        </authorList>
    </citation>
    <scope>NUCLEOTIDE SEQUENCE [LARGE SCALE GENOMIC DNA]</scope>
    <source>
        <strain evidence="4">DSM 44654</strain>
    </source>
</reference>
<dbReference type="EMBL" id="FNUJ01000006">
    <property type="protein sequence ID" value="SEF32295.1"/>
    <property type="molecule type" value="Genomic_DNA"/>
</dbReference>
<dbReference type="STRING" id="218821.SAMN05421837_106163"/>
<evidence type="ECO:0000256" key="1">
    <source>
        <dbReference type="SAM" id="MobiDB-lite"/>
    </source>
</evidence>
<keyword evidence="4" id="KW-1185">Reference proteome</keyword>
<feature type="chain" id="PRO_5011674158" description="PT repeat-containing protein" evidence="2">
    <location>
        <begin position="25"/>
        <end position="180"/>
    </location>
</feature>
<evidence type="ECO:0000256" key="2">
    <source>
        <dbReference type="SAM" id="SignalP"/>
    </source>
</evidence>
<protein>
    <recommendedName>
        <fullName evidence="5">PT repeat-containing protein</fullName>
    </recommendedName>
</protein>
<dbReference type="RefSeq" id="WP_143051026.1">
    <property type="nucleotide sequence ID" value="NZ_FNUJ01000006.1"/>
</dbReference>